<keyword evidence="4" id="KW-1185">Reference proteome</keyword>
<dbReference type="EMBL" id="LT853885">
    <property type="protein sequence ID" value="SMR01962.1"/>
    <property type="molecule type" value="Genomic_DNA"/>
</dbReference>
<dbReference type="AlphaFoldDB" id="A0A1Y6HB51"/>
<evidence type="ECO:0000313" key="4">
    <source>
        <dbReference type="Proteomes" id="UP000195877"/>
    </source>
</evidence>
<evidence type="ECO:0000259" key="1">
    <source>
        <dbReference type="Pfam" id="PF13472"/>
    </source>
</evidence>
<dbReference type="CDD" id="cd01832">
    <property type="entry name" value="SGNH_hydrolase_like_1"/>
    <property type="match status" value="1"/>
</dbReference>
<dbReference type="eggNOG" id="COG2755">
    <property type="taxonomic scope" value="Bacteria"/>
</dbReference>
<dbReference type="EMBL" id="LT853882">
    <property type="protein sequence ID" value="SMR00587.1"/>
    <property type="molecule type" value="Genomic_DNA"/>
</dbReference>
<organism evidence="3 5">
    <name type="scientific">Xanthomonas fragariae</name>
    <dbReference type="NCBI Taxonomy" id="48664"/>
    <lineage>
        <taxon>Bacteria</taxon>
        <taxon>Pseudomonadati</taxon>
        <taxon>Pseudomonadota</taxon>
        <taxon>Gammaproteobacteria</taxon>
        <taxon>Lysobacterales</taxon>
        <taxon>Lysobacteraceae</taxon>
        <taxon>Xanthomonas</taxon>
    </lineage>
</organism>
<evidence type="ECO:0000313" key="5">
    <source>
        <dbReference type="Proteomes" id="UP000195953"/>
    </source>
</evidence>
<dbReference type="Pfam" id="PF13472">
    <property type="entry name" value="Lipase_GDSL_2"/>
    <property type="match status" value="1"/>
</dbReference>
<dbReference type="Proteomes" id="UP000195877">
    <property type="component" value="Chromosome 1"/>
</dbReference>
<reference evidence="2 4" key="1">
    <citation type="submission" date="2017-05" db="EMBL/GenBank/DDBJ databases">
        <authorList>
            <person name="Blom J."/>
        </authorList>
    </citation>
    <scope>NUCLEOTIDE SEQUENCE [LARGE SCALE GENOMIC DNA]</scope>
    <source>
        <strain evidence="2">PD885</strain>
    </source>
</reference>
<protein>
    <submittedName>
        <fullName evidence="2">GDSL-like Lipase/Acylhydrolase</fullName>
    </submittedName>
</protein>
<dbReference type="GO" id="GO:0016788">
    <property type="term" value="F:hydrolase activity, acting on ester bonds"/>
    <property type="evidence" value="ECO:0007669"/>
    <property type="project" value="UniProtKB-ARBA"/>
</dbReference>
<evidence type="ECO:0000313" key="2">
    <source>
        <dbReference type="EMBL" id="SMR00587.1"/>
    </source>
</evidence>
<reference evidence="3 5" key="2">
    <citation type="submission" date="2017-05" db="EMBL/GenBank/DDBJ databases">
        <authorList>
            <person name="Song R."/>
            <person name="Chenine A.L."/>
            <person name="Ruprecht R.M."/>
        </authorList>
    </citation>
    <scope>NUCLEOTIDE SEQUENCE [LARGE SCALE GENOMIC DNA]</scope>
    <source>
        <strain evidence="3">PD5205</strain>
    </source>
</reference>
<sequence length="284" mass="30051">MTAALGTPLRYLALGDSYTIGEGVALSQRWPAQLVDGLRAHGWNVAPPQIIASTGWTIDELQAGIDTAAPHGPFDLVSLLIGVNNQYRGRSLDEYRSQFDNVLQRAIAFAGGHAARVFVLSMPDWGLTPFARAQSADEALIAAQIDAFNSVAADRCAERAVRFVDITATSRDGGDAADMLVDDGLHPSGAMYARWATLALPAARDALGAVRTVDTIARTAAVPVRTMHATLPGSDVASETGSRRYSADVDRATLGRRNTHDFGTTAKSSTVACASSHCKTANRA</sequence>
<feature type="domain" description="SGNH hydrolase-type esterase" evidence="1">
    <location>
        <begin position="13"/>
        <end position="194"/>
    </location>
</feature>
<evidence type="ECO:0000313" key="3">
    <source>
        <dbReference type="EMBL" id="SMR01962.1"/>
    </source>
</evidence>
<proteinExistence type="predicted"/>
<name>A0A1Y6HB51_9XANT</name>
<dbReference type="InterPro" id="IPR013830">
    <property type="entry name" value="SGNH_hydro"/>
</dbReference>
<accession>A0A1Y6HB51</accession>
<gene>
    <name evidence="3" type="ORF">PD5205_00642</name>
    <name evidence="2" type="ORF">PD885_03366</name>
</gene>
<dbReference type="Proteomes" id="UP000195953">
    <property type="component" value="Chromosome 1"/>
</dbReference>
<dbReference type="SUPFAM" id="SSF52266">
    <property type="entry name" value="SGNH hydrolase"/>
    <property type="match status" value="1"/>
</dbReference>
<dbReference type="Gene3D" id="3.40.50.1110">
    <property type="entry name" value="SGNH hydrolase"/>
    <property type="match status" value="1"/>
</dbReference>
<dbReference type="InterPro" id="IPR036514">
    <property type="entry name" value="SGNH_hydro_sf"/>
</dbReference>